<feature type="domain" description="HTH cro/C1-type" evidence="1">
    <location>
        <begin position="21"/>
        <end position="62"/>
    </location>
</feature>
<protein>
    <recommendedName>
        <fullName evidence="1">HTH cro/C1-type domain-containing protein</fullName>
    </recommendedName>
</protein>
<evidence type="ECO:0000313" key="2">
    <source>
        <dbReference type="EMBL" id="GEM41930.1"/>
    </source>
</evidence>
<dbReference type="AlphaFoldDB" id="A0A511MMS5"/>
<evidence type="ECO:0000259" key="1">
    <source>
        <dbReference type="PROSITE" id="PS50943"/>
    </source>
</evidence>
<keyword evidence="3" id="KW-1185">Reference proteome</keyword>
<dbReference type="InterPro" id="IPR010982">
    <property type="entry name" value="Lambda_DNA-bd_dom_sf"/>
</dbReference>
<dbReference type="GO" id="GO:0045892">
    <property type="term" value="P:negative regulation of DNA-templated transcription"/>
    <property type="evidence" value="ECO:0007669"/>
    <property type="project" value="InterPro"/>
</dbReference>
<dbReference type="Pfam" id="PF07022">
    <property type="entry name" value="Phage_CI_repr"/>
    <property type="match status" value="1"/>
</dbReference>
<dbReference type="InterPro" id="IPR001387">
    <property type="entry name" value="Cro/C1-type_HTH"/>
</dbReference>
<accession>A0A511MMS5</accession>
<name>A0A511MMS5_9NOCA</name>
<organism evidence="2 3">
    <name type="scientific">Nocardia ninae NBRC 108245</name>
    <dbReference type="NCBI Taxonomy" id="1210091"/>
    <lineage>
        <taxon>Bacteria</taxon>
        <taxon>Bacillati</taxon>
        <taxon>Actinomycetota</taxon>
        <taxon>Actinomycetes</taxon>
        <taxon>Mycobacteriales</taxon>
        <taxon>Nocardiaceae</taxon>
        <taxon>Nocardia</taxon>
    </lineage>
</organism>
<reference evidence="2 3" key="1">
    <citation type="submission" date="2019-07" db="EMBL/GenBank/DDBJ databases">
        <title>Whole genome shotgun sequence of Nocardia ninae NBRC 108245.</title>
        <authorList>
            <person name="Hosoyama A."/>
            <person name="Uohara A."/>
            <person name="Ohji S."/>
            <person name="Ichikawa N."/>
        </authorList>
    </citation>
    <scope>NUCLEOTIDE SEQUENCE [LARGE SCALE GENOMIC DNA]</scope>
    <source>
        <strain evidence="2 3">NBRC 108245</strain>
    </source>
</reference>
<dbReference type="GO" id="GO:0003677">
    <property type="term" value="F:DNA binding"/>
    <property type="evidence" value="ECO:0007669"/>
    <property type="project" value="InterPro"/>
</dbReference>
<sequence length="76" mass="7816">MQITPGLLDGVRVARGFTSDTALAAALGVSHMTLSRVRRGAEPSGVLIASLALATGLSMDKIVRVVPRRRACGTAA</sequence>
<gene>
    <name evidence="2" type="ORF">NN4_64490</name>
</gene>
<proteinExistence type="predicted"/>
<comment type="caution">
    <text evidence="2">The sequence shown here is derived from an EMBL/GenBank/DDBJ whole genome shotgun (WGS) entry which is preliminary data.</text>
</comment>
<dbReference type="InterPro" id="IPR010744">
    <property type="entry name" value="Phage_CI_N"/>
</dbReference>
<dbReference type="Proteomes" id="UP000321424">
    <property type="component" value="Unassembled WGS sequence"/>
</dbReference>
<dbReference type="PROSITE" id="PS50943">
    <property type="entry name" value="HTH_CROC1"/>
    <property type="match status" value="1"/>
</dbReference>
<dbReference type="SUPFAM" id="SSF47413">
    <property type="entry name" value="lambda repressor-like DNA-binding domains"/>
    <property type="match status" value="1"/>
</dbReference>
<evidence type="ECO:0000313" key="3">
    <source>
        <dbReference type="Proteomes" id="UP000321424"/>
    </source>
</evidence>
<dbReference type="Gene3D" id="1.10.260.40">
    <property type="entry name" value="lambda repressor-like DNA-binding domains"/>
    <property type="match status" value="1"/>
</dbReference>
<dbReference type="EMBL" id="BJXA01000060">
    <property type="protein sequence ID" value="GEM41930.1"/>
    <property type="molecule type" value="Genomic_DNA"/>
</dbReference>